<evidence type="ECO:0000313" key="1">
    <source>
        <dbReference type="EMBL" id="QDV69277.1"/>
    </source>
</evidence>
<dbReference type="Proteomes" id="UP000315082">
    <property type="component" value="Chromosome"/>
</dbReference>
<dbReference type="AlphaFoldDB" id="A0A518JUQ9"/>
<dbReference type="RefSeq" id="WP_231753140.1">
    <property type="nucleotide sequence ID" value="NZ_CP036348.1"/>
</dbReference>
<evidence type="ECO:0000313" key="2">
    <source>
        <dbReference type="Proteomes" id="UP000315082"/>
    </source>
</evidence>
<reference evidence="1 2" key="1">
    <citation type="submission" date="2019-02" db="EMBL/GenBank/DDBJ databases">
        <title>Deep-cultivation of Planctomycetes and their phenomic and genomic characterization uncovers novel biology.</title>
        <authorList>
            <person name="Wiegand S."/>
            <person name="Jogler M."/>
            <person name="Boedeker C."/>
            <person name="Pinto D."/>
            <person name="Vollmers J."/>
            <person name="Rivas-Marin E."/>
            <person name="Kohn T."/>
            <person name="Peeters S.H."/>
            <person name="Heuer A."/>
            <person name="Rast P."/>
            <person name="Oberbeckmann S."/>
            <person name="Bunk B."/>
            <person name="Jeske O."/>
            <person name="Meyerdierks A."/>
            <person name="Storesund J.E."/>
            <person name="Kallscheuer N."/>
            <person name="Luecker S."/>
            <person name="Lage O.M."/>
            <person name="Pohl T."/>
            <person name="Merkel B.J."/>
            <person name="Hornburger P."/>
            <person name="Mueller R.-W."/>
            <person name="Bruemmer F."/>
            <person name="Labrenz M."/>
            <person name="Spormann A.M."/>
            <person name="Op den Camp H."/>
            <person name="Overmann J."/>
            <person name="Amann R."/>
            <person name="Jetten M.S.M."/>
            <person name="Mascher T."/>
            <person name="Medema M.H."/>
            <person name="Devos D.P."/>
            <person name="Kaster A.-K."/>
            <person name="Ovreas L."/>
            <person name="Rohde M."/>
            <person name="Galperin M.Y."/>
            <person name="Jogler C."/>
        </authorList>
    </citation>
    <scope>NUCLEOTIDE SEQUENCE [LARGE SCALE GENOMIC DNA]</scope>
    <source>
        <strain evidence="1 2">Poly24</strain>
    </source>
</reference>
<proteinExistence type="predicted"/>
<dbReference type="KEGG" id="rcf:Poly24_29920"/>
<keyword evidence="2" id="KW-1185">Reference proteome</keyword>
<organism evidence="1 2">
    <name type="scientific">Rosistilla carotiformis</name>
    <dbReference type="NCBI Taxonomy" id="2528017"/>
    <lineage>
        <taxon>Bacteria</taxon>
        <taxon>Pseudomonadati</taxon>
        <taxon>Planctomycetota</taxon>
        <taxon>Planctomycetia</taxon>
        <taxon>Pirellulales</taxon>
        <taxon>Pirellulaceae</taxon>
        <taxon>Rosistilla</taxon>
    </lineage>
</organism>
<protein>
    <submittedName>
        <fullName evidence="1">Uncharacterized protein</fullName>
    </submittedName>
</protein>
<name>A0A518JUQ9_9BACT</name>
<accession>A0A518JUQ9</accession>
<sequence length="95" mass="10715">MNVNRLFAFLFIVSAFQVSLNAESPTGWSPVILPTGAYRAQIQAMPIHERPGRPFHIYGNTIRLIHQSNRSQPPTRPLRQIVFGTPVWIGPPALR</sequence>
<dbReference type="EMBL" id="CP036348">
    <property type="protein sequence ID" value="QDV69277.1"/>
    <property type="molecule type" value="Genomic_DNA"/>
</dbReference>
<gene>
    <name evidence="1" type="ORF">Poly24_29920</name>
</gene>